<dbReference type="EMBL" id="JAHUTI010023583">
    <property type="protein sequence ID" value="MED6240293.1"/>
    <property type="molecule type" value="Genomic_DNA"/>
</dbReference>
<protein>
    <submittedName>
        <fullName evidence="2">Uncharacterized protein</fullName>
    </submittedName>
</protein>
<comment type="caution">
    <text evidence="2">The sequence shown here is derived from an EMBL/GenBank/DDBJ whole genome shotgun (WGS) entry which is preliminary data.</text>
</comment>
<feature type="region of interest" description="Disordered" evidence="1">
    <location>
        <begin position="110"/>
        <end position="131"/>
    </location>
</feature>
<dbReference type="Proteomes" id="UP001345963">
    <property type="component" value="Unassembled WGS sequence"/>
</dbReference>
<name>A0ABU7AQW3_9TELE</name>
<gene>
    <name evidence="2" type="ORF">ATANTOWER_018797</name>
</gene>
<evidence type="ECO:0000313" key="2">
    <source>
        <dbReference type="EMBL" id="MED6240293.1"/>
    </source>
</evidence>
<keyword evidence="3" id="KW-1185">Reference proteome</keyword>
<accession>A0ABU7AQW3</accession>
<reference evidence="2 3" key="1">
    <citation type="submission" date="2021-07" db="EMBL/GenBank/DDBJ databases">
        <authorList>
            <person name="Palmer J.M."/>
        </authorList>
    </citation>
    <scope>NUCLEOTIDE SEQUENCE [LARGE SCALE GENOMIC DNA]</scope>
    <source>
        <strain evidence="2 3">AT_MEX2019</strain>
        <tissue evidence="2">Muscle</tissue>
    </source>
</reference>
<sequence length="131" mass="15045">MQSDCVWLASVLKFTTWRPPQQSRDILTPYPAYFNVFVFCSVEILSISPPLAGDCEQQTTYPAQQLPYGARQQTWNVTGSGLFRRIPVILRPERIYSPSRMFWIWKTSKESNPGGNLSRCQLTTNHQTDSL</sequence>
<evidence type="ECO:0000256" key="1">
    <source>
        <dbReference type="SAM" id="MobiDB-lite"/>
    </source>
</evidence>
<organism evidence="2 3">
    <name type="scientific">Ataeniobius toweri</name>
    <dbReference type="NCBI Taxonomy" id="208326"/>
    <lineage>
        <taxon>Eukaryota</taxon>
        <taxon>Metazoa</taxon>
        <taxon>Chordata</taxon>
        <taxon>Craniata</taxon>
        <taxon>Vertebrata</taxon>
        <taxon>Euteleostomi</taxon>
        <taxon>Actinopterygii</taxon>
        <taxon>Neopterygii</taxon>
        <taxon>Teleostei</taxon>
        <taxon>Neoteleostei</taxon>
        <taxon>Acanthomorphata</taxon>
        <taxon>Ovalentaria</taxon>
        <taxon>Atherinomorphae</taxon>
        <taxon>Cyprinodontiformes</taxon>
        <taxon>Goodeidae</taxon>
        <taxon>Ataeniobius</taxon>
    </lineage>
</organism>
<proteinExistence type="predicted"/>
<evidence type="ECO:0000313" key="3">
    <source>
        <dbReference type="Proteomes" id="UP001345963"/>
    </source>
</evidence>